<dbReference type="AlphaFoldDB" id="A0A9P0PTJ6"/>
<name>A0A9P0PTJ6_ACAOB</name>
<gene>
    <name evidence="2" type="ORF">ACAOBT_LOCUS24363</name>
</gene>
<dbReference type="Proteomes" id="UP001152888">
    <property type="component" value="Unassembled WGS sequence"/>
</dbReference>
<keyword evidence="3" id="KW-1185">Reference proteome</keyword>
<evidence type="ECO:0000256" key="1">
    <source>
        <dbReference type="SAM" id="Phobius"/>
    </source>
</evidence>
<keyword evidence="1" id="KW-0472">Membrane</keyword>
<evidence type="ECO:0000313" key="3">
    <source>
        <dbReference type="Proteomes" id="UP001152888"/>
    </source>
</evidence>
<evidence type="ECO:0000313" key="2">
    <source>
        <dbReference type="EMBL" id="CAH1998411.1"/>
    </source>
</evidence>
<sequence length="453" mass="51588">MKQLETQDVTKTFYLILPFFMHISMACDISNVREYNCRGEGGSLAKLTCNCLPDAEVIVKPNCIQEYSTSEIEFNDCRSVTFEAKSVDMRNLRQINLNRIQSIAFTENSISWYGDVRRDSQDERFDITVPALKVRVRDSVVSSIASHAFSGKINEIIFDGVTFDEIQPLAFSNLLQTEKIVIKNSTIRSLGVYAFKKFGTEMLDLNGVAADLVPSRAFSNLRVYQSFTINNCSFNTVRSDGFIIEQPTLFQVTHSNISNLNTEAFNVAARGKVLFKNNTFGIVGDRAFDKITKTDVFHNPDFIFDSNTFKRISRYSLTIDDFDVKFRNIFINEPCDCNSLDHKIKDTYYYEDIQCLQDGNYITIKDYKSSMCSVITDHYITIIISCVVAVLLIGVISALALYYKFVYMSKKYGSKDQSNKNGNLSLIVPDGRTYRETELHVIVERTDLLTTDL</sequence>
<dbReference type="EMBL" id="CAKOFQ010007329">
    <property type="protein sequence ID" value="CAH1998411.1"/>
    <property type="molecule type" value="Genomic_DNA"/>
</dbReference>
<accession>A0A9P0PTJ6</accession>
<protein>
    <submittedName>
        <fullName evidence="2">Uncharacterized protein</fullName>
    </submittedName>
</protein>
<dbReference type="PROSITE" id="PS51257">
    <property type="entry name" value="PROKAR_LIPOPROTEIN"/>
    <property type="match status" value="1"/>
</dbReference>
<organism evidence="2 3">
    <name type="scientific">Acanthoscelides obtectus</name>
    <name type="common">Bean weevil</name>
    <name type="synonym">Bruchus obtectus</name>
    <dbReference type="NCBI Taxonomy" id="200917"/>
    <lineage>
        <taxon>Eukaryota</taxon>
        <taxon>Metazoa</taxon>
        <taxon>Ecdysozoa</taxon>
        <taxon>Arthropoda</taxon>
        <taxon>Hexapoda</taxon>
        <taxon>Insecta</taxon>
        <taxon>Pterygota</taxon>
        <taxon>Neoptera</taxon>
        <taxon>Endopterygota</taxon>
        <taxon>Coleoptera</taxon>
        <taxon>Polyphaga</taxon>
        <taxon>Cucujiformia</taxon>
        <taxon>Chrysomeloidea</taxon>
        <taxon>Chrysomelidae</taxon>
        <taxon>Bruchinae</taxon>
        <taxon>Bruchini</taxon>
        <taxon>Acanthoscelides</taxon>
    </lineage>
</organism>
<keyword evidence="1" id="KW-1133">Transmembrane helix</keyword>
<dbReference type="Gene3D" id="3.80.10.10">
    <property type="entry name" value="Ribonuclease Inhibitor"/>
    <property type="match status" value="1"/>
</dbReference>
<comment type="caution">
    <text evidence="2">The sequence shown here is derived from an EMBL/GenBank/DDBJ whole genome shotgun (WGS) entry which is preliminary data.</text>
</comment>
<dbReference type="SUPFAM" id="SSF52058">
    <property type="entry name" value="L domain-like"/>
    <property type="match status" value="1"/>
</dbReference>
<feature type="transmembrane region" description="Helical" evidence="1">
    <location>
        <begin position="379"/>
        <end position="403"/>
    </location>
</feature>
<reference evidence="2" key="1">
    <citation type="submission" date="2022-03" db="EMBL/GenBank/DDBJ databases">
        <authorList>
            <person name="Sayadi A."/>
        </authorList>
    </citation>
    <scope>NUCLEOTIDE SEQUENCE</scope>
</reference>
<dbReference type="InterPro" id="IPR032675">
    <property type="entry name" value="LRR_dom_sf"/>
</dbReference>
<dbReference type="OrthoDB" id="6360013at2759"/>
<keyword evidence="1" id="KW-0812">Transmembrane</keyword>
<proteinExistence type="predicted"/>